<reference evidence="1" key="1">
    <citation type="submission" date="2021-02" db="EMBL/GenBank/DDBJ databases">
        <title>Infant gut strain persistence is associated with maternal origin, phylogeny, and functional potential including surface adhesion and iron acquisition.</title>
        <authorList>
            <person name="Lou Y.C."/>
        </authorList>
    </citation>
    <scope>NUCLEOTIDE SEQUENCE</scope>
    <source>
        <strain evidence="1">L3_108_031G1_dasL3_108_031G1_concoct_20</strain>
    </source>
</reference>
<dbReference type="EMBL" id="JAGZMU010000005">
    <property type="protein sequence ID" value="MBS4893844.1"/>
    <property type="molecule type" value="Genomic_DNA"/>
</dbReference>
<sequence>MNKFIEGNLNLIKNNKGKGLRKMKEIKLWDNKKYCRAYLRRSKEYKRKEFIQEYIEYIENWNEEYYFGDIEGYIHEHIEYFDVF</sequence>
<dbReference type="AlphaFoldDB" id="A0A943A488"/>
<accession>A0A943A488</accession>
<gene>
    <name evidence="1" type="ORF">KHZ90_08715</name>
</gene>
<dbReference type="RefSeq" id="WP_278468197.1">
    <property type="nucleotide sequence ID" value="NZ_JAGZMU010000005.1"/>
</dbReference>
<name>A0A943A488_VEIPA</name>
<dbReference type="Proteomes" id="UP000778864">
    <property type="component" value="Unassembled WGS sequence"/>
</dbReference>
<comment type="caution">
    <text evidence="1">The sequence shown here is derived from an EMBL/GenBank/DDBJ whole genome shotgun (WGS) entry which is preliminary data.</text>
</comment>
<evidence type="ECO:0000313" key="1">
    <source>
        <dbReference type="EMBL" id="MBS4893844.1"/>
    </source>
</evidence>
<proteinExistence type="predicted"/>
<organism evidence="1 2">
    <name type="scientific">Veillonella parvula</name>
    <name type="common">Staphylococcus parvulus</name>
    <dbReference type="NCBI Taxonomy" id="29466"/>
    <lineage>
        <taxon>Bacteria</taxon>
        <taxon>Bacillati</taxon>
        <taxon>Bacillota</taxon>
        <taxon>Negativicutes</taxon>
        <taxon>Veillonellales</taxon>
        <taxon>Veillonellaceae</taxon>
        <taxon>Veillonella</taxon>
    </lineage>
</organism>
<evidence type="ECO:0000313" key="2">
    <source>
        <dbReference type="Proteomes" id="UP000778864"/>
    </source>
</evidence>
<protein>
    <submittedName>
        <fullName evidence="1">Uncharacterized protein</fullName>
    </submittedName>
</protein>